<protein>
    <submittedName>
        <fullName evidence="1">Uncharacterized protein</fullName>
    </submittedName>
</protein>
<dbReference type="AlphaFoldDB" id="A0AAV4FZT2"/>
<dbReference type="EMBL" id="BMAT01011752">
    <property type="protein sequence ID" value="GFR78461.1"/>
    <property type="molecule type" value="Genomic_DNA"/>
</dbReference>
<evidence type="ECO:0000313" key="1">
    <source>
        <dbReference type="EMBL" id="GFR78461.1"/>
    </source>
</evidence>
<organism evidence="1 2">
    <name type="scientific">Elysia marginata</name>
    <dbReference type="NCBI Taxonomy" id="1093978"/>
    <lineage>
        <taxon>Eukaryota</taxon>
        <taxon>Metazoa</taxon>
        <taxon>Spiralia</taxon>
        <taxon>Lophotrochozoa</taxon>
        <taxon>Mollusca</taxon>
        <taxon>Gastropoda</taxon>
        <taxon>Heterobranchia</taxon>
        <taxon>Euthyneura</taxon>
        <taxon>Panpulmonata</taxon>
        <taxon>Sacoglossa</taxon>
        <taxon>Placobranchoidea</taxon>
        <taxon>Plakobranchidae</taxon>
        <taxon>Elysia</taxon>
    </lineage>
</organism>
<name>A0AAV4FZT2_9GAST</name>
<dbReference type="Proteomes" id="UP000762676">
    <property type="component" value="Unassembled WGS sequence"/>
</dbReference>
<gene>
    <name evidence="1" type="ORF">ElyMa_005849900</name>
</gene>
<comment type="caution">
    <text evidence="1">The sequence shown here is derived from an EMBL/GenBank/DDBJ whole genome shotgun (WGS) entry which is preliminary data.</text>
</comment>
<keyword evidence="2" id="KW-1185">Reference proteome</keyword>
<sequence>MSREDVSDKMTCPTAKIRAMAGNFVGILASRGKCRKCVTMTKSLCSTVMTFLQQLSLVLRCCCQCSVVSVALSVWCCQCSVVSVAFSL</sequence>
<evidence type="ECO:0000313" key="2">
    <source>
        <dbReference type="Proteomes" id="UP000762676"/>
    </source>
</evidence>
<accession>A0AAV4FZT2</accession>
<reference evidence="1 2" key="1">
    <citation type="journal article" date="2021" name="Elife">
        <title>Chloroplast acquisition without the gene transfer in kleptoplastic sea slugs, Plakobranchus ocellatus.</title>
        <authorList>
            <person name="Maeda T."/>
            <person name="Takahashi S."/>
            <person name="Yoshida T."/>
            <person name="Shimamura S."/>
            <person name="Takaki Y."/>
            <person name="Nagai Y."/>
            <person name="Toyoda A."/>
            <person name="Suzuki Y."/>
            <person name="Arimoto A."/>
            <person name="Ishii H."/>
            <person name="Satoh N."/>
            <person name="Nishiyama T."/>
            <person name="Hasebe M."/>
            <person name="Maruyama T."/>
            <person name="Minagawa J."/>
            <person name="Obokata J."/>
            <person name="Shigenobu S."/>
        </authorList>
    </citation>
    <scope>NUCLEOTIDE SEQUENCE [LARGE SCALE GENOMIC DNA]</scope>
</reference>
<proteinExistence type="predicted"/>